<dbReference type="InterPro" id="IPR001680">
    <property type="entry name" value="WD40_rpt"/>
</dbReference>
<evidence type="ECO:0000313" key="11">
    <source>
        <dbReference type="EMBL" id="GFH13532.1"/>
    </source>
</evidence>
<evidence type="ECO:0000256" key="5">
    <source>
        <dbReference type="ARBA" id="ARBA00022701"/>
    </source>
</evidence>
<dbReference type="GO" id="GO:0003341">
    <property type="term" value="P:cilium movement"/>
    <property type="evidence" value="ECO:0007669"/>
    <property type="project" value="TreeGrafter"/>
</dbReference>
<evidence type="ECO:0000256" key="6">
    <source>
        <dbReference type="ARBA" id="ARBA00022737"/>
    </source>
</evidence>
<feature type="non-terminal residue" evidence="11">
    <location>
        <position position="1"/>
    </location>
</feature>
<keyword evidence="4" id="KW-0853">WD repeat</keyword>
<dbReference type="EMBL" id="BLLF01000623">
    <property type="protein sequence ID" value="GFH13532.1"/>
    <property type="molecule type" value="Genomic_DNA"/>
</dbReference>
<reference evidence="11 12" key="1">
    <citation type="submission" date="2020-02" db="EMBL/GenBank/DDBJ databases">
        <title>Draft genome sequence of Haematococcus lacustris strain NIES-144.</title>
        <authorList>
            <person name="Morimoto D."/>
            <person name="Nakagawa S."/>
            <person name="Yoshida T."/>
            <person name="Sawayama S."/>
        </authorList>
    </citation>
    <scope>NUCLEOTIDE SEQUENCE [LARGE SCALE GENOMIC DNA]</scope>
    <source>
        <strain evidence="11 12">NIES-144</strain>
    </source>
</reference>
<dbReference type="InterPro" id="IPR015943">
    <property type="entry name" value="WD40/YVTN_repeat-like_dom_sf"/>
</dbReference>
<feature type="non-terminal residue" evidence="11">
    <location>
        <position position="104"/>
    </location>
</feature>
<sequence length="104" mass="11438">MEDATTLSPALPVALPDLTLLLQSSGLINIFSLKNPSHPEYSFSTESGAMSLHFHPEYSNLLAVGCYDGSVLVYDVRVKGNTPIYKASVRTGKHNDPVWAIFWQ</sequence>
<dbReference type="SMART" id="SM00320">
    <property type="entry name" value="WD40"/>
    <property type="match status" value="1"/>
</dbReference>
<comment type="caution">
    <text evidence="11">The sequence shown here is derived from an EMBL/GenBank/DDBJ whole genome shotgun (WGS) entry which is preliminary data.</text>
</comment>
<evidence type="ECO:0000256" key="1">
    <source>
        <dbReference type="ARBA" id="ARBA00004430"/>
    </source>
</evidence>
<keyword evidence="3" id="KW-0963">Cytoplasm</keyword>
<keyword evidence="11" id="KW-0282">Flagellum</keyword>
<comment type="subcellular location">
    <subcellularLocation>
        <location evidence="1">Cytoplasm</location>
        <location evidence="1">Cytoskeleton</location>
        <location evidence="1">Cilium axoneme</location>
    </subcellularLocation>
</comment>
<organism evidence="11 12">
    <name type="scientific">Haematococcus lacustris</name>
    <name type="common">Green alga</name>
    <name type="synonym">Haematococcus pluvialis</name>
    <dbReference type="NCBI Taxonomy" id="44745"/>
    <lineage>
        <taxon>Eukaryota</taxon>
        <taxon>Viridiplantae</taxon>
        <taxon>Chlorophyta</taxon>
        <taxon>core chlorophytes</taxon>
        <taxon>Chlorophyceae</taxon>
        <taxon>CS clade</taxon>
        <taxon>Chlamydomonadales</taxon>
        <taxon>Haematococcaceae</taxon>
        <taxon>Haematococcus</taxon>
    </lineage>
</organism>
<dbReference type="PANTHER" id="PTHR12442:SF11">
    <property type="entry name" value="DYNEIN AXONEMAL INTERMEDIATE CHAIN 1"/>
    <property type="match status" value="1"/>
</dbReference>
<keyword evidence="7" id="KW-0243">Dynein</keyword>
<keyword evidence="9" id="KW-0206">Cytoskeleton</keyword>
<dbReference type="GO" id="GO:0045503">
    <property type="term" value="F:dynein light chain binding"/>
    <property type="evidence" value="ECO:0007669"/>
    <property type="project" value="TreeGrafter"/>
</dbReference>
<protein>
    <submittedName>
        <fullName evidence="11">Flagellar outer dynein arm intermediate chain 1</fullName>
    </submittedName>
</protein>
<keyword evidence="6" id="KW-0677">Repeat</keyword>
<name>A0A699ZDF8_HAELA</name>
<evidence type="ECO:0000256" key="8">
    <source>
        <dbReference type="ARBA" id="ARBA00023175"/>
    </source>
</evidence>
<evidence type="ECO:0000256" key="3">
    <source>
        <dbReference type="ARBA" id="ARBA00022490"/>
    </source>
</evidence>
<dbReference type="AlphaFoldDB" id="A0A699ZDF8"/>
<dbReference type="PANTHER" id="PTHR12442">
    <property type="entry name" value="DYNEIN INTERMEDIATE CHAIN"/>
    <property type="match status" value="1"/>
</dbReference>
<evidence type="ECO:0000256" key="10">
    <source>
        <dbReference type="ARBA" id="ARBA00023273"/>
    </source>
</evidence>
<evidence type="ECO:0000256" key="9">
    <source>
        <dbReference type="ARBA" id="ARBA00023212"/>
    </source>
</evidence>
<dbReference type="InterPro" id="IPR050687">
    <property type="entry name" value="Dynein_IC"/>
</dbReference>
<dbReference type="Gene3D" id="2.130.10.10">
    <property type="entry name" value="YVTN repeat-like/Quinoprotein amine dehydrogenase"/>
    <property type="match status" value="1"/>
</dbReference>
<evidence type="ECO:0000313" key="12">
    <source>
        <dbReference type="Proteomes" id="UP000485058"/>
    </source>
</evidence>
<keyword evidence="12" id="KW-1185">Reference proteome</keyword>
<evidence type="ECO:0000256" key="4">
    <source>
        <dbReference type="ARBA" id="ARBA00022574"/>
    </source>
</evidence>
<gene>
    <name evidence="11" type="ORF">HaLaN_09432</name>
</gene>
<accession>A0A699ZDF8</accession>
<comment type="similarity">
    <text evidence="2">Belongs to the dynein intermediate chain family.</text>
</comment>
<evidence type="ECO:0000256" key="2">
    <source>
        <dbReference type="ARBA" id="ARBA00011059"/>
    </source>
</evidence>
<keyword evidence="5" id="KW-0493">Microtubule</keyword>
<keyword evidence="10" id="KW-0966">Cell projection</keyword>
<evidence type="ECO:0000256" key="7">
    <source>
        <dbReference type="ARBA" id="ARBA00023017"/>
    </source>
</evidence>
<dbReference type="GO" id="GO:0036157">
    <property type="term" value="C:outer dynein arm"/>
    <property type="evidence" value="ECO:0007669"/>
    <property type="project" value="TreeGrafter"/>
</dbReference>
<dbReference type="GO" id="GO:0036158">
    <property type="term" value="P:outer dynein arm assembly"/>
    <property type="evidence" value="ECO:0007669"/>
    <property type="project" value="TreeGrafter"/>
</dbReference>
<keyword evidence="11" id="KW-0969">Cilium</keyword>
<proteinExistence type="inferred from homology"/>
<dbReference type="GO" id="GO:0005874">
    <property type="term" value="C:microtubule"/>
    <property type="evidence" value="ECO:0007669"/>
    <property type="project" value="UniProtKB-KW"/>
</dbReference>
<dbReference type="InterPro" id="IPR036322">
    <property type="entry name" value="WD40_repeat_dom_sf"/>
</dbReference>
<dbReference type="SUPFAM" id="SSF50978">
    <property type="entry name" value="WD40 repeat-like"/>
    <property type="match status" value="1"/>
</dbReference>
<dbReference type="Proteomes" id="UP000485058">
    <property type="component" value="Unassembled WGS sequence"/>
</dbReference>
<dbReference type="GO" id="GO:0045504">
    <property type="term" value="F:dynein heavy chain binding"/>
    <property type="evidence" value="ECO:0007669"/>
    <property type="project" value="TreeGrafter"/>
</dbReference>
<keyword evidence="8" id="KW-0505">Motor protein</keyword>